<proteinExistence type="predicted"/>
<organism evidence="2 3">
    <name type="scientific">Leishmania tarentolae</name>
    <name type="common">Sauroleishmania tarentolae</name>
    <dbReference type="NCBI Taxonomy" id="5689"/>
    <lineage>
        <taxon>Eukaryota</taxon>
        <taxon>Discoba</taxon>
        <taxon>Euglenozoa</taxon>
        <taxon>Kinetoplastea</taxon>
        <taxon>Metakinetoplastina</taxon>
        <taxon>Trypanosomatida</taxon>
        <taxon>Trypanosomatidae</taxon>
        <taxon>Leishmaniinae</taxon>
        <taxon>Leishmania</taxon>
        <taxon>lizard Leishmania</taxon>
    </lineage>
</organism>
<name>A0A640KTZ2_LEITA</name>
<evidence type="ECO:0000313" key="2">
    <source>
        <dbReference type="EMBL" id="GET93076.1"/>
    </source>
</evidence>
<sequence length="285" mass="31448">MQQLPMSAYLLLLVLLCLTTARCSGDLQHGTWDVSTLVPGRGAVPPGYELTVQPGKWTVRERESGPLGRLLDYAAARFGLVYAGVPSDDLTLCHMPSSLSLKLEAARTDEGIQFECQTVWFSPSTLHSLEKDKFLHHRFDPAEQLYSADNGRCLATPWRVQELYVAKMIEGTYLLTGVLVSGASDAQGSCNVYLEVRHRPVALASDSSSSSTLVSISTLLVVVAVRLLPRYILTRKGQLEKTSYRGKNSGNLTPAQRLHLLRQQKEIIEKMKAEDSANMDKRTAA</sequence>
<accession>A0A640KTZ2</accession>
<reference evidence="2" key="1">
    <citation type="submission" date="2019-11" db="EMBL/GenBank/DDBJ databases">
        <title>Leishmania tarentolae CDS.</title>
        <authorList>
            <person name="Goto Y."/>
            <person name="Yamagishi J."/>
        </authorList>
    </citation>
    <scope>NUCLEOTIDE SEQUENCE [LARGE SCALE GENOMIC DNA]</scope>
    <source>
        <strain evidence="2">Parrot Tar II</strain>
    </source>
</reference>
<feature type="signal peptide" evidence="1">
    <location>
        <begin position="1"/>
        <end position="21"/>
    </location>
</feature>
<comment type="caution">
    <text evidence="2">The sequence shown here is derived from an EMBL/GenBank/DDBJ whole genome shotgun (WGS) entry which is preliminary data.</text>
</comment>
<feature type="chain" id="PRO_5024928391" evidence="1">
    <location>
        <begin position="22"/>
        <end position="285"/>
    </location>
</feature>
<dbReference type="OrthoDB" id="271989at2759"/>
<protein>
    <submittedName>
        <fullName evidence="2">Uncharacterized protein</fullName>
    </submittedName>
</protein>
<dbReference type="EMBL" id="BLBS01000057">
    <property type="protein sequence ID" value="GET93076.1"/>
    <property type="molecule type" value="Genomic_DNA"/>
</dbReference>
<evidence type="ECO:0000256" key="1">
    <source>
        <dbReference type="SAM" id="SignalP"/>
    </source>
</evidence>
<keyword evidence="1" id="KW-0732">Signal</keyword>
<dbReference type="Proteomes" id="UP000419144">
    <property type="component" value="Unassembled WGS sequence"/>
</dbReference>
<evidence type="ECO:0000313" key="3">
    <source>
        <dbReference type="Proteomes" id="UP000419144"/>
    </source>
</evidence>
<dbReference type="AlphaFoldDB" id="A0A640KTZ2"/>
<gene>
    <name evidence="2" type="ORF">LtaPh_3601500</name>
</gene>
<dbReference type="VEuPathDB" id="TriTrypDB:LtaPh_3601500"/>
<keyword evidence="3" id="KW-1185">Reference proteome</keyword>